<reference evidence="2" key="1">
    <citation type="submission" date="2020-10" db="EMBL/GenBank/DDBJ databases">
        <authorList>
            <person name="Gilroy R."/>
        </authorList>
    </citation>
    <scope>NUCLEOTIDE SEQUENCE</scope>
    <source>
        <strain evidence="2">CHK183-6373</strain>
    </source>
</reference>
<dbReference type="Pfam" id="PF12706">
    <property type="entry name" value="Lactamase_B_2"/>
    <property type="match status" value="1"/>
</dbReference>
<dbReference type="CDD" id="cd07716">
    <property type="entry name" value="RNaseZ_short-form-like_MBL-fold"/>
    <property type="match status" value="1"/>
</dbReference>
<dbReference type="Gene3D" id="3.60.15.10">
    <property type="entry name" value="Ribonuclease Z/Hydroxyacylglutathione hydrolase-like"/>
    <property type="match status" value="1"/>
</dbReference>
<evidence type="ECO:0000259" key="1">
    <source>
        <dbReference type="SMART" id="SM00849"/>
    </source>
</evidence>
<comment type="caution">
    <text evidence="2">The sequence shown here is derived from an EMBL/GenBank/DDBJ whole genome shotgun (WGS) entry which is preliminary data.</text>
</comment>
<dbReference type="PANTHER" id="PTHR46018">
    <property type="entry name" value="ZINC PHOSPHODIESTERASE ELAC PROTEIN 1"/>
    <property type="match status" value="1"/>
</dbReference>
<name>A0A9D1P5M6_9FIRM</name>
<dbReference type="SMART" id="SM00849">
    <property type="entry name" value="Lactamase_B"/>
    <property type="match status" value="1"/>
</dbReference>
<dbReference type="AlphaFoldDB" id="A0A9D1P5M6"/>
<dbReference type="GO" id="GO:0042781">
    <property type="term" value="F:3'-tRNA processing endoribonuclease activity"/>
    <property type="evidence" value="ECO:0007669"/>
    <property type="project" value="TreeGrafter"/>
</dbReference>
<feature type="domain" description="Metallo-beta-lactamase" evidence="1">
    <location>
        <begin position="18"/>
        <end position="186"/>
    </location>
</feature>
<dbReference type="SUPFAM" id="SSF56281">
    <property type="entry name" value="Metallo-hydrolase/oxidoreductase"/>
    <property type="match status" value="1"/>
</dbReference>
<reference evidence="2" key="2">
    <citation type="journal article" date="2021" name="PeerJ">
        <title>Extensive microbial diversity within the chicken gut microbiome revealed by metagenomics and culture.</title>
        <authorList>
            <person name="Gilroy R."/>
            <person name="Ravi A."/>
            <person name="Getino M."/>
            <person name="Pursley I."/>
            <person name="Horton D.L."/>
            <person name="Alikhan N.F."/>
            <person name="Baker D."/>
            <person name="Gharbi K."/>
            <person name="Hall N."/>
            <person name="Watson M."/>
            <person name="Adriaenssens E.M."/>
            <person name="Foster-Nyarko E."/>
            <person name="Jarju S."/>
            <person name="Secka A."/>
            <person name="Antonio M."/>
            <person name="Oren A."/>
            <person name="Chaudhuri R.R."/>
            <person name="La Ragione R."/>
            <person name="Hildebrand F."/>
            <person name="Pallen M.J."/>
        </authorList>
    </citation>
    <scope>NUCLEOTIDE SEQUENCE</scope>
    <source>
        <strain evidence="2">CHK183-6373</strain>
    </source>
</reference>
<dbReference type="InterPro" id="IPR001279">
    <property type="entry name" value="Metallo-B-lactamas"/>
</dbReference>
<dbReference type="Proteomes" id="UP000886884">
    <property type="component" value="Unassembled WGS sequence"/>
</dbReference>
<gene>
    <name evidence="2" type="ORF">IAA64_03440</name>
</gene>
<sequence length="233" mass="24874">MQLTILGNSGPYPAPGGACSGYLLSQGDTHVLLDCGLGVLARLQEHISLGALSALVLTHLHFDHVSDAFDLAVAMEASGNACPPVFAPETPAPQRALLPAGARFAREFAVGPFSFCLHPARHPVEAYSLVIRCETAKFVFTGDTNWHDGLIEMCRDADLLLADSAFFHAEWSAEKPHLSARLCGQLAREAGAKALLLTHFPPGKDVRALEMEAQAEFPSARAAKLGESYSIPC</sequence>
<evidence type="ECO:0000313" key="2">
    <source>
        <dbReference type="EMBL" id="HIV26999.1"/>
    </source>
</evidence>
<accession>A0A9D1P5M6</accession>
<dbReference type="PANTHER" id="PTHR46018:SF4">
    <property type="entry name" value="METALLO-HYDROLASE YHFI-RELATED"/>
    <property type="match status" value="1"/>
</dbReference>
<evidence type="ECO:0000313" key="3">
    <source>
        <dbReference type="Proteomes" id="UP000886884"/>
    </source>
</evidence>
<proteinExistence type="predicted"/>
<dbReference type="EMBL" id="DVOT01000059">
    <property type="protein sequence ID" value="HIV26999.1"/>
    <property type="molecule type" value="Genomic_DNA"/>
</dbReference>
<protein>
    <submittedName>
        <fullName evidence="2">MBL fold metallo-hydrolase</fullName>
    </submittedName>
</protein>
<dbReference type="InterPro" id="IPR036866">
    <property type="entry name" value="RibonucZ/Hydroxyglut_hydro"/>
</dbReference>
<organism evidence="2 3">
    <name type="scientific">Candidatus Ornithocaccomicrobium faecavium</name>
    <dbReference type="NCBI Taxonomy" id="2840890"/>
    <lineage>
        <taxon>Bacteria</taxon>
        <taxon>Bacillati</taxon>
        <taxon>Bacillota</taxon>
        <taxon>Clostridia</taxon>
        <taxon>Candidatus Ornithocaccomicrobium</taxon>
    </lineage>
</organism>